<evidence type="ECO:0000256" key="3">
    <source>
        <dbReference type="ARBA" id="ARBA00023015"/>
    </source>
</evidence>
<organism evidence="13 14">
    <name type="scientific">Dicentrarchus labrax</name>
    <name type="common">European seabass</name>
    <name type="synonym">Morone labrax</name>
    <dbReference type="NCBI Taxonomy" id="13489"/>
    <lineage>
        <taxon>Eukaryota</taxon>
        <taxon>Metazoa</taxon>
        <taxon>Chordata</taxon>
        <taxon>Craniata</taxon>
        <taxon>Vertebrata</taxon>
        <taxon>Euteleostomi</taxon>
        <taxon>Actinopterygii</taxon>
        <taxon>Neopterygii</taxon>
        <taxon>Teleostei</taxon>
        <taxon>Neoteleostei</taxon>
        <taxon>Acanthomorphata</taxon>
        <taxon>Eupercaria</taxon>
        <taxon>Moronidae</taxon>
        <taxon>Dicentrarchus</taxon>
    </lineage>
</organism>
<accession>A0A8C4HN67</accession>
<dbReference type="PANTHER" id="PTHR15381:SF1">
    <property type="entry name" value="CHONDROITIN SULFATE PROTEOGLYCAN 5"/>
    <property type="match status" value="1"/>
</dbReference>
<keyword evidence="5" id="KW-0539">Nucleus</keyword>
<proteinExistence type="inferred from homology"/>
<feature type="region of interest" description="Disordered" evidence="8">
    <location>
        <begin position="783"/>
        <end position="832"/>
    </location>
</feature>
<evidence type="ECO:0000256" key="5">
    <source>
        <dbReference type="ARBA" id="ARBA00023242"/>
    </source>
</evidence>
<comment type="subcellular location">
    <subcellularLocation>
        <location evidence="1">Nucleus</location>
    </subcellularLocation>
</comment>
<dbReference type="PROSITE" id="PS50090">
    <property type="entry name" value="MYB_LIKE"/>
    <property type="match status" value="1"/>
</dbReference>
<evidence type="ECO:0000256" key="4">
    <source>
        <dbReference type="ARBA" id="ARBA00023163"/>
    </source>
</evidence>
<dbReference type="GO" id="GO:0045202">
    <property type="term" value="C:synapse"/>
    <property type="evidence" value="ECO:0007669"/>
    <property type="project" value="TreeGrafter"/>
</dbReference>
<dbReference type="InterPro" id="IPR049898">
    <property type="entry name" value="MARR_BRCT_CHROMO"/>
</dbReference>
<dbReference type="InterPro" id="IPR036420">
    <property type="entry name" value="BRCT_dom_sf"/>
</dbReference>
<dbReference type="PROSITE" id="PS52032">
    <property type="entry name" value="MARR_BRCT_CHROMO"/>
    <property type="match status" value="1"/>
</dbReference>
<dbReference type="Proteomes" id="UP000694389">
    <property type="component" value="Unassembled WGS sequence"/>
</dbReference>
<keyword evidence="7" id="KW-0175">Coiled coil</keyword>
<dbReference type="AlphaFoldDB" id="A0A8C4HN67"/>
<feature type="domain" description="SWIRM" evidence="10">
    <location>
        <begin position="384"/>
        <end position="481"/>
    </location>
</feature>
<evidence type="ECO:0000259" key="11">
    <source>
        <dbReference type="PROSITE" id="PS51293"/>
    </source>
</evidence>
<evidence type="ECO:0000256" key="6">
    <source>
        <dbReference type="ARBA" id="ARBA00049655"/>
    </source>
</evidence>
<reference evidence="13" key="2">
    <citation type="submission" date="2025-09" db="UniProtKB">
        <authorList>
            <consortium name="Ensembl"/>
        </authorList>
    </citation>
    <scope>IDENTIFICATION</scope>
</reference>
<dbReference type="Pfam" id="PF04433">
    <property type="entry name" value="SWIRM"/>
    <property type="match status" value="1"/>
</dbReference>
<keyword evidence="14" id="KW-1185">Reference proteome</keyword>
<dbReference type="Gene3D" id="1.10.10.60">
    <property type="entry name" value="Homeodomain-like"/>
    <property type="match status" value="1"/>
</dbReference>
<feature type="domain" description="Myb-like" evidence="9">
    <location>
        <begin position="557"/>
        <end position="599"/>
    </location>
</feature>
<dbReference type="GeneTree" id="ENSGT00940000156347"/>
<evidence type="ECO:0000259" key="10">
    <source>
        <dbReference type="PROSITE" id="PS50934"/>
    </source>
</evidence>
<evidence type="ECO:0000259" key="9">
    <source>
        <dbReference type="PROSITE" id="PS50090"/>
    </source>
</evidence>
<evidence type="ECO:0000256" key="8">
    <source>
        <dbReference type="SAM" id="MobiDB-lite"/>
    </source>
</evidence>
<evidence type="ECO:0000259" key="12">
    <source>
        <dbReference type="PROSITE" id="PS52032"/>
    </source>
</evidence>
<evidence type="ECO:0000313" key="13">
    <source>
        <dbReference type="Ensembl" id="ENSDLAP00005044507.2"/>
    </source>
</evidence>
<feature type="region of interest" description="Disordered" evidence="8">
    <location>
        <begin position="256"/>
        <end position="321"/>
    </location>
</feature>
<dbReference type="Pfam" id="PF16496">
    <property type="entry name" value="SWIRM-assoc_2"/>
    <property type="match status" value="1"/>
</dbReference>
<dbReference type="Ensembl" id="ENSDLAT00005047508.2">
    <property type="protein sequence ID" value="ENSDLAP00005044507.2"/>
    <property type="gene ID" value="ENSDLAG00005019497.2"/>
</dbReference>
<dbReference type="PROSITE" id="PS51293">
    <property type="entry name" value="SANT"/>
    <property type="match status" value="1"/>
</dbReference>
<dbReference type="InterPro" id="IPR001005">
    <property type="entry name" value="SANT/Myb"/>
</dbReference>
<dbReference type="Pfam" id="PF16495">
    <property type="entry name" value="SWIRM-assoc_1"/>
    <property type="match status" value="1"/>
</dbReference>
<protein>
    <submittedName>
        <fullName evidence="13">SWI/SNF related BAF chromatin remodeling complex subunit C1b</fullName>
    </submittedName>
</protein>
<dbReference type="InterPro" id="IPR032450">
    <property type="entry name" value="SMARCC_N"/>
</dbReference>
<keyword evidence="4" id="KW-0804">Transcription</keyword>
<dbReference type="Gene3D" id="1.10.10.10">
    <property type="entry name" value="Winged helix-like DNA-binding domain superfamily/Winged helix DNA-binding domain"/>
    <property type="match status" value="1"/>
</dbReference>
<feature type="coiled-coil region" evidence="7">
    <location>
        <begin position="745"/>
        <end position="776"/>
    </location>
</feature>
<dbReference type="GO" id="GO:0016514">
    <property type="term" value="C:SWI/SNF complex"/>
    <property type="evidence" value="ECO:0007669"/>
    <property type="project" value="UniProtKB-ARBA"/>
</dbReference>
<dbReference type="GO" id="GO:0006355">
    <property type="term" value="P:regulation of DNA-templated transcription"/>
    <property type="evidence" value="ECO:0007669"/>
    <property type="project" value="UniProtKB-ARBA"/>
</dbReference>
<feature type="compositionally biased region" description="Polar residues" evidence="8">
    <location>
        <begin position="256"/>
        <end position="268"/>
    </location>
</feature>
<feature type="domain" description="SANT" evidence="11">
    <location>
        <begin position="552"/>
        <end position="603"/>
    </location>
</feature>
<dbReference type="GO" id="GO:0006325">
    <property type="term" value="P:chromatin organization"/>
    <property type="evidence" value="ECO:0007669"/>
    <property type="project" value="UniProtKB-KW"/>
</dbReference>
<evidence type="ECO:0000256" key="2">
    <source>
        <dbReference type="ARBA" id="ARBA00022853"/>
    </source>
</evidence>
<keyword evidence="2" id="KW-0156">Chromatin regulator</keyword>
<dbReference type="InterPro" id="IPR007526">
    <property type="entry name" value="SWIRM"/>
</dbReference>
<dbReference type="SUPFAM" id="SSF46689">
    <property type="entry name" value="Homeodomain-like"/>
    <property type="match status" value="2"/>
</dbReference>
<dbReference type="Pfam" id="PF00249">
    <property type="entry name" value="Myb_DNA-binding"/>
    <property type="match status" value="1"/>
</dbReference>
<keyword evidence="3" id="KW-0805">Transcription regulation</keyword>
<evidence type="ECO:0000256" key="7">
    <source>
        <dbReference type="SAM" id="Coils"/>
    </source>
</evidence>
<dbReference type="InterPro" id="IPR017884">
    <property type="entry name" value="SANT_dom"/>
</dbReference>
<evidence type="ECO:0000313" key="14">
    <source>
        <dbReference type="Proteomes" id="UP000694389"/>
    </source>
</evidence>
<dbReference type="GO" id="GO:0048858">
    <property type="term" value="P:cell projection morphogenesis"/>
    <property type="evidence" value="ECO:0007669"/>
    <property type="project" value="TreeGrafter"/>
</dbReference>
<reference evidence="13" key="1">
    <citation type="submission" date="2025-08" db="UniProtKB">
        <authorList>
            <consortium name="Ensembl"/>
        </authorList>
    </citation>
    <scope>IDENTIFICATION</scope>
</reference>
<comment type="similarity">
    <text evidence="6">Belongs to the SMARCC family.</text>
</comment>
<feature type="domain" description="Chromo" evidence="12">
    <location>
        <begin position="1"/>
        <end position="273"/>
    </location>
</feature>
<evidence type="ECO:0000256" key="1">
    <source>
        <dbReference type="ARBA" id="ARBA00004123"/>
    </source>
</evidence>
<sequence length="832" mass="93882">MATMSGGTNLGIPGTTQLEVVRQWIGKHYKKYVLVDAPSCQALAAVTLQLLQFQEDAFGRQAASPALTKLPAQCFLDLRPGGGLCHIIGTAYKFKAEQGWRRFDLQNPSRTERNVEMFGTIEKALIQNNSMSLPVVYLDPTLDQELASRLTDIITKRQGTLTVDRTLASHHIYPSPASTEEDDWMRPVMRKDKHVLVHWGMHPDSYDSWLSSSDVEGEVEEPPHSEKPWRVHAGWVLDTDVFNEWMNEEDYFNDAKNSSSTLHPVSQDSKSTPSKKRRRSPSPPSSEGRKKGKKGRRRGPQEEEPEEDLTKDMEDPTPVPNMEEVILPKIVNLKKDSENTPVKGGTMADLDEPEDDFPGRVNMMSFFSIRILQKDVHAVFVVTFTLDLSSFLSMYSSIHSIEKRALPEFFNGKNKSKSPEIYLAYRNFMIDTYRLNPQEYLSSTSCRRNLTGDVCAVMRVHAFLEQWGLINYQVDAESRPLPMGPPPTPHFNVLADTPSGLAPLQHKPLQVSASQHMLYFPEKSREKPSDCQNFGLRSDIYTKKHPKTKGASAGREWTEQETLLLLEALEVYRDDWNKVSEHVGSRTQDECILHFLRLPIEDPYLEDSSASLGPLAYQPVPFSQSENPVMSTVAFLASVVDPRVASSAAKAALGERTEKGVLICPWPWLGYSLKLCILYGDVDEGRVMEQDLVEGSVATAAAAALASAATKAKHLAAVEERKIKSLVALLVETQMKKLEIKLRHFEELETIMDREKEALEQQRQQLLSERQTFHTEQLKQAEMKVRQQREQPGYTVQHSGLTTHTHTTPPPPHTHTPPPPPKIKHPIRNDMN</sequence>
<feature type="compositionally biased region" description="Pro residues" evidence="8">
    <location>
        <begin position="808"/>
        <end position="821"/>
    </location>
</feature>
<dbReference type="PROSITE" id="PS50934">
    <property type="entry name" value="SWIRM"/>
    <property type="match status" value="1"/>
</dbReference>
<dbReference type="SMART" id="SM00717">
    <property type="entry name" value="SANT"/>
    <property type="match status" value="1"/>
</dbReference>
<name>A0A8C4HN67_DICLA</name>
<dbReference type="FunFam" id="1.10.10.60:FF:000014">
    <property type="entry name" value="SWI/SNF complex subunit SMARCC2 isoform C"/>
    <property type="match status" value="1"/>
</dbReference>
<dbReference type="SUPFAM" id="SSF52113">
    <property type="entry name" value="BRCT domain"/>
    <property type="match status" value="1"/>
</dbReference>
<dbReference type="InterPro" id="IPR032451">
    <property type="entry name" value="SMARCC_C"/>
</dbReference>
<dbReference type="PANTHER" id="PTHR15381">
    <property type="entry name" value="CHONDROITIN SULFATE PROTEOGLYCAN 5 -RELATED"/>
    <property type="match status" value="1"/>
</dbReference>
<dbReference type="FunFam" id="1.10.10.10:FF:000020">
    <property type="entry name" value="SWI/SNF complex subunit SMARCC2 isoform c"/>
    <property type="match status" value="1"/>
</dbReference>
<dbReference type="InterPro" id="IPR009057">
    <property type="entry name" value="Homeodomain-like_sf"/>
</dbReference>
<dbReference type="InterPro" id="IPR036388">
    <property type="entry name" value="WH-like_DNA-bd_sf"/>
</dbReference>